<dbReference type="AlphaFoldDB" id="R7ZNI9"/>
<evidence type="ECO:0000313" key="2">
    <source>
        <dbReference type="EMBL" id="EON75589.1"/>
    </source>
</evidence>
<comment type="caution">
    <text evidence="2">The sequence shown here is derived from an EMBL/GenBank/DDBJ whole genome shotgun (WGS) entry which is preliminary data.</text>
</comment>
<sequence>MKKLLFLIFATLPFFSFAQQHQLGLRLGEPFSVTYKTDLDDRFSIEALVGRGSPNSGAYYRRSFENNRPLSSAVYQGHTASDALSLSGRVAYHEDITSEFNITEGTLLAYVGLGAQLRSVRVNYVYFTPNPADQTVFRNESRTNVDLGPEGFIGSEYIFQDLPISVFAEVGLFLELVDRPGHLKLQGGLGVRYLF</sequence>
<accession>R7ZNI9</accession>
<organism evidence="2 3">
    <name type="scientific">Lunatimonas lonarensis</name>
    <dbReference type="NCBI Taxonomy" id="1232681"/>
    <lineage>
        <taxon>Bacteria</taxon>
        <taxon>Pseudomonadati</taxon>
        <taxon>Bacteroidota</taxon>
        <taxon>Cytophagia</taxon>
        <taxon>Cytophagales</taxon>
        <taxon>Cyclobacteriaceae</taxon>
    </lineage>
</organism>
<dbReference type="PATRIC" id="fig|1288963.3.peg.3983"/>
<feature type="chain" id="PRO_5004451674" description="Outer membrane protein beta-barrel domain-containing protein" evidence="1">
    <location>
        <begin position="19"/>
        <end position="195"/>
    </location>
</feature>
<feature type="signal peptide" evidence="1">
    <location>
        <begin position="1"/>
        <end position="18"/>
    </location>
</feature>
<evidence type="ECO:0000256" key="1">
    <source>
        <dbReference type="SAM" id="SignalP"/>
    </source>
</evidence>
<evidence type="ECO:0008006" key="4">
    <source>
        <dbReference type="Google" id="ProtNLM"/>
    </source>
</evidence>
<dbReference type="STRING" id="1232681.ADIS_3992"/>
<reference evidence="2 3" key="1">
    <citation type="submission" date="2013-02" db="EMBL/GenBank/DDBJ databases">
        <title>A novel strain isolated from Lonar lake, Maharashtra, India.</title>
        <authorList>
            <person name="Singh A."/>
        </authorList>
    </citation>
    <scope>NUCLEOTIDE SEQUENCE [LARGE SCALE GENOMIC DNA]</scope>
    <source>
        <strain evidence="2 3">AK24</strain>
    </source>
</reference>
<dbReference type="EMBL" id="AQHR01000104">
    <property type="protein sequence ID" value="EON75589.1"/>
    <property type="molecule type" value="Genomic_DNA"/>
</dbReference>
<dbReference type="Proteomes" id="UP000013909">
    <property type="component" value="Unassembled WGS sequence"/>
</dbReference>
<dbReference type="OrthoDB" id="978645at2"/>
<keyword evidence="3" id="KW-1185">Reference proteome</keyword>
<protein>
    <recommendedName>
        <fullName evidence="4">Outer membrane protein beta-barrel domain-containing protein</fullName>
    </recommendedName>
</protein>
<keyword evidence="1" id="KW-0732">Signal</keyword>
<dbReference type="RefSeq" id="WP_010856119.1">
    <property type="nucleotide sequence ID" value="NZ_AQHR01000104.1"/>
</dbReference>
<evidence type="ECO:0000313" key="3">
    <source>
        <dbReference type="Proteomes" id="UP000013909"/>
    </source>
</evidence>
<proteinExistence type="predicted"/>
<gene>
    <name evidence="2" type="ORF">ADIS_3992</name>
</gene>
<name>R7ZNI9_9BACT</name>